<protein>
    <submittedName>
        <fullName evidence="2">Uncharacterized protein</fullName>
    </submittedName>
</protein>
<sequence length="140" mass="15497">MKDVENLFKRLGTKSDYQDFGSKVLDDVRQKWPLLDDVSTAEKLRKPSNISTSIENITAKAEPAPALPMSEVARPQGAEQESRLPVRAFVSRKAPVQESVREIFKSIGKSQRLTPAKESDPAAKPKTLFDGTQLNSGKKT</sequence>
<dbReference type="RefSeq" id="WP_257513088.1">
    <property type="nucleotide sequence ID" value="NZ_JANKHG010000027.1"/>
</dbReference>
<gene>
    <name evidence="2" type="ORF">NSP04_14595</name>
</gene>
<feature type="region of interest" description="Disordered" evidence="1">
    <location>
        <begin position="61"/>
        <end position="84"/>
    </location>
</feature>
<feature type="region of interest" description="Disordered" evidence="1">
    <location>
        <begin position="108"/>
        <end position="140"/>
    </location>
</feature>
<comment type="caution">
    <text evidence="2">The sequence shown here is derived from an EMBL/GenBank/DDBJ whole genome shotgun (WGS) entry which is preliminary data.</text>
</comment>
<evidence type="ECO:0000313" key="3">
    <source>
        <dbReference type="Proteomes" id="UP001165267"/>
    </source>
</evidence>
<name>A0ABT1XKQ5_9BURK</name>
<proteinExistence type="predicted"/>
<evidence type="ECO:0000313" key="2">
    <source>
        <dbReference type="EMBL" id="MCR2747877.1"/>
    </source>
</evidence>
<organism evidence="2 3">
    <name type="scientific">Limnobacter parvus</name>
    <dbReference type="NCBI Taxonomy" id="2939690"/>
    <lineage>
        <taxon>Bacteria</taxon>
        <taxon>Pseudomonadati</taxon>
        <taxon>Pseudomonadota</taxon>
        <taxon>Betaproteobacteria</taxon>
        <taxon>Burkholderiales</taxon>
        <taxon>Burkholderiaceae</taxon>
        <taxon>Limnobacter</taxon>
    </lineage>
</organism>
<dbReference type="Proteomes" id="UP001165267">
    <property type="component" value="Unassembled WGS sequence"/>
</dbReference>
<reference evidence="2" key="1">
    <citation type="submission" date="2022-07" db="EMBL/GenBank/DDBJ databases">
        <authorList>
            <person name="Xamxidin M."/>
        </authorList>
    </citation>
    <scope>NUCLEOTIDE SEQUENCE</scope>
    <source>
        <strain evidence="2">YS8-69</strain>
    </source>
</reference>
<evidence type="ECO:0000256" key="1">
    <source>
        <dbReference type="SAM" id="MobiDB-lite"/>
    </source>
</evidence>
<feature type="compositionally biased region" description="Polar residues" evidence="1">
    <location>
        <begin position="130"/>
        <end position="140"/>
    </location>
</feature>
<accession>A0ABT1XKQ5</accession>
<dbReference type="EMBL" id="JANKHG010000027">
    <property type="protein sequence ID" value="MCR2747877.1"/>
    <property type="molecule type" value="Genomic_DNA"/>
</dbReference>
<keyword evidence="3" id="KW-1185">Reference proteome</keyword>